<gene>
    <name evidence="15" type="ordered locus">Spiaf_1296</name>
</gene>
<evidence type="ECO:0000256" key="10">
    <source>
        <dbReference type="ARBA" id="ARBA00023209"/>
    </source>
</evidence>
<dbReference type="PANTHER" id="PTHR21248:SF22">
    <property type="entry name" value="PHOSPHOLIPASE D"/>
    <property type="match status" value="1"/>
</dbReference>
<keyword evidence="4" id="KW-0808">Transferase</keyword>
<dbReference type="STRING" id="889378.Spiaf_1296"/>
<keyword evidence="2" id="KW-1003">Cell membrane</keyword>
<evidence type="ECO:0000256" key="7">
    <source>
        <dbReference type="ARBA" id="ARBA00022989"/>
    </source>
</evidence>
<feature type="transmembrane region" description="Helical" evidence="13">
    <location>
        <begin position="40"/>
        <end position="62"/>
    </location>
</feature>
<dbReference type="InterPro" id="IPR022924">
    <property type="entry name" value="Cardiolipin_synthase"/>
</dbReference>
<keyword evidence="10" id="KW-0594">Phospholipid biosynthesis</keyword>
<evidence type="ECO:0000256" key="2">
    <source>
        <dbReference type="ARBA" id="ARBA00022475"/>
    </source>
</evidence>
<organism evidence="15 16">
    <name type="scientific">Spirochaeta africana (strain ATCC 700263 / DSM 8902 / Z-7692)</name>
    <dbReference type="NCBI Taxonomy" id="889378"/>
    <lineage>
        <taxon>Bacteria</taxon>
        <taxon>Pseudomonadati</taxon>
        <taxon>Spirochaetota</taxon>
        <taxon>Spirochaetia</taxon>
        <taxon>Spirochaetales</taxon>
        <taxon>Spirochaetaceae</taxon>
        <taxon>Spirochaeta</taxon>
    </lineage>
</organism>
<evidence type="ECO:0000256" key="9">
    <source>
        <dbReference type="ARBA" id="ARBA00023136"/>
    </source>
</evidence>
<dbReference type="HOGENOM" id="CLU_038053_1_0_12"/>
<evidence type="ECO:0000256" key="1">
    <source>
        <dbReference type="ARBA" id="ARBA00004651"/>
    </source>
</evidence>
<keyword evidence="7 13" id="KW-1133">Transmembrane helix</keyword>
<keyword evidence="9 13" id="KW-0472">Membrane</keyword>
<evidence type="ECO:0000256" key="6">
    <source>
        <dbReference type="ARBA" id="ARBA00022737"/>
    </source>
</evidence>
<dbReference type="PANTHER" id="PTHR21248">
    <property type="entry name" value="CARDIOLIPIN SYNTHASE"/>
    <property type="match status" value="1"/>
</dbReference>
<dbReference type="KEGG" id="sfc:Spiaf_1296"/>
<evidence type="ECO:0000256" key="13">
    <source>
        <dbReference type="SAM" id="Phobius"/>
    </source>
</evidence>
<feature type="domain" description="PLD phosphodiesterase" evidence="14">
    <location>
        <begin position="222"/>
        <end position="249"/>
    </location>
</feature>
<feature type="domain" description="PLD phosphodiesterase" evidence="14">
    <location>
        <begin position="403"/>
        <end position="425"/>
    </location>
</feature>
<evidence type="ECO:0000313" key="15">
    <source>
        <dbReference type="EMBL" id="AFG37371.1"/>
    </source>
</evidence>
<dbReference type="InterPro" id="IPR025202">
    <property type="entry name" value="PLD-like_dom"/>
</dbReference>
<comment type="subcellular location">
    <subcellularLocation>
        <location evidence="1">Cell membrane</location>
        <topology evidence="1">Multi-pass membrane protein</topology>
    </subcellularLocation>
</comment>
<keyword evidence="6" id="KW-0677">Repeat</keyword>
<evidence type="ECO:0000256" key="5">
    <source>
        <dbReference type="ARBA" id="ARBA00022692"/>
    </source>
</evidence>
<dbReference type="Gene3D" id="3.30.870.10">
    <property type="entry name" value="Endonuclease Chain A"/>
    <property type="match status" value="2"/>
</dbReference>
<reference evidence="16" key="1">
    <citation type="journal article" date="2013" name="Stand. Genomic Sci.">
        <title>Complete genome sequence of the halophilic bacterium Spirochaeta africana type strain (Z-7692(T)) from the alkaline Lake Magadi in the East African Rift.</title>
        <authorList>
            <person name="Liolos K."/>
            <person name="Abt B."/>
            <person name="Scheuner C."/>
            <person name="Teshima H."/>
            <person name="Held B."/>
            <person name="Lapidus A."/>
            <person name="Nolan M."/>
            <person name="Lucas S."/>
            <person name="Deshpande S."/>
            <person name="Cheng J.F."/>
            <person name="Tapia R."/>
            <person name="Goodwin L.A."/>
            <person name="Pitluck S."/>
            <person name="Pagani I."/>
            <person name="Ivanova N."/>
            <person name="Mavromatis K."/>
            <person name="Mikhailova N."/>
            <person name="Huntemann M."/>
            <person name="Pati A."/>
            <person name="Chen A."/>
            <person name="Palaniappan K."/>
            <person name="Land M."/>
            <person name="Rohde M."/>
            <person name="Tindall B.J."/>
            <person name="Detter J.C."/>
            <person name="Goker M."/>
            <person name="Bristow J."/>
            <person name="Eisen J.A."/>
            <person name="Markowitz V."/>
            <person name="Hugenholtz P."/>
            <person name="Woyke T."/>
            <person name="Klenk H.P."/>
            <person name="Kyrpides N.C."/>
        </authorList>
    </citation>
    <scope>NUCLEOTIDE SEQUENCE</scope>
    <source>
        <strain evidence="16">ATCC 700263 / DSM 8902 / Z-7692</strain>
    </source>
</reference>
<feature type="transmembrane region" description="Helical" evidence="13">
    <location>
        <begin position="12"/>
        <end position="34"/>
    </location>
</feature>
<dbReference type="InterPro" id="IPR001736">
    <property type="entry name" value="PLipase_D/transphosphatidylase"/>
</dbReference>
<protein>
    <recommendedName>
        <fullName evidence="12">Cardiolipin synthase</fullName>
        <ecNumber evidence="12">2.7.8.-</ecNumber>
    </recommendedName>
</protein>
<dbReference type="GO" id="GO:0005886">
    <property type="term" value="C:plasma membrane"/>
    <property type="evidence" value="ECO:0007669"/>
    <property type="project" value="UniProtKB-SubCell"/>
</dbReference>
<name>H9UIM8_SPIAZ</name>
<dbReference type="EMBL" id="CP003282">
    <property type="protein sequence ID" value="AFG37371.1"/>
    <property type="molecule type" value="Genomic_DNA"/>
</dbReference>
<accession>H9UIM8</accession>
<dbReference type="Pfam" id="PF13396">
    <property type="entry name" value="PLDc_N"/>
    <property type="match status" value="1"/>
</dbReference>
<dbReference type="EC" id="2.7.8.-" evidence="12"/>
<dbReference type="NCBIfam" id="TIGR04265">
    <property type="entry name" value="bac_cardiolipin"/>
    <property type="match status" value="1"/>
</dbReference>
<keyword evidence="11" id="KW-1208">Phospholipid metabolism</keyword>
<dbReference type="Pfam" id="PF13091">
    <property type="entry name" value="PLDc_2"/>
    <property type="match status" value="2"/>
</dbReference>
<dbReference type="InterPro" id="IPR027379">
    <property type="entry name" value="CLS_N"/>
</dbReference>
<evidence type="ECO:0000256" key="8">
    <source>
        <dbReference type="ARBA" id="ARBA00023098"/>
    </source>
</evidence>
<dbReference type="AlphaFoldDB" id="H9UIM8"/>
<dbReference type="eggNOG" id="COG1502">
    <property type="taxonomic scope" value="Bacteria"/>
</dbReference>
<dbReference type="SMART" id="SM00155">
    <property type="entry name" value="PLDc"/>
    <property type="match status" value="2"/>
</dbReference>
<sequence>MQEFVGFIQRFWPVFTGLVVVVLSGGASIHALLYKRDSRATVAWVGLIWLVPFVGSILYILLGINRIRRRVSGLRGDERQLQAEIHNSCTPDELASGLAEHHRHIQAMARLVGTLTQRDLQRGNTVEPLFDGDSAYPAMLDAIESARYSIGMTTYIFDNDVAGTRFADALGRAVERGVEVRVIVDSVGARYSMPPITFRLTSRGVRTALFMPTLLPWATPYMNLRSHRKILVVDGVTGFTGGMNIRFNHLIHENPPHPTHDIHFRVTGPVVHQLQATFAEDWQFCTREQLGGDRWFPAITPQGSVLARAIPDGPDKDFDKMRLSFLGALATAQHRVRIMTPYFLPDSALISALNTCAMRGVRVDIVLPRNNNLKMVAWAAQAQLWQLLEWGCNIWFSPPPFDHSKLMVVDGILSLIGSANWDPRSLRLNFEFGLECYNAELGEQLEHHVETRIASAHRVTLTEVNQRPLLVKLRDAAMRLAAPYL</sequence>
<dbReference type="GO" id="GO:0008808">
    <property type="term" value="F:cardiolipin synthase activity"/>
    <property type="evidence" value="ECO:0007669"/>
    <property type="project" value="UniProtKB-UniRule"/>
</dbReference>
<evidence type="ECO:0000256" key="3">
    <source>
        <dbReference type="ARBA" id="ARBA00022516"/>
    </source>
</evidence>
<evidence type="ECO:0000256" key="4">
    <source>
        <dbReference type="ARBA" id="ARBA00022679"/>
    </source>
</evidence>
<keyword evidence="16" id="KW-1185">Reference proteome</keyword>
<dbReference type="Proteomes" id="UP000007383">
    <property type="component" value="Chromosome"/>
</dbReference>
<proteinExistence type="predicted"/>
<keyword evidence="3" id="KW-0444">Lipid biosynthesis</keyword>
<keyword evidence="5 13" id="KW-0812">Transmembrane</keyword>
<dbReference type="PROSITE" id="PS50035">
    <property type="entry name" value="PLD"/>
    <property type="match status" value="2"/>
</dbReference>
<evidence type="ECO:0000256" key="12">
    <source>
        <dbReference type="NCBIfam" id="TIGR04265"/>
    </source>
</evidence>
<dbReference type="CDD" id="cd09163">
    <property type="entry name" value="PLDc_CLS_unchar2_2"/>
    <property type="match status" value="1"/>
</dbReference>
<evidence type="ECO:0000256" key="11">
    <source>
        <dbReference type="ARBA" id="ARBA00023264"/>
    </source>
</evidence>
<dbReference type="PATRIC" id="fig|889378.3.peg.1300"/>
<dbReference type="CDD" id="cd09157">
    <property type="entry name" value="PLDc_CLS_unchar2_1"/>
    <property type="match status" value="1"/>
</dbReference>
<dbReference type="RefSeq" id="WP_014455359.1">
    <property type="nucleotide sequence ID" value="NC_017098.1"/>
</dbReference>
<keyword evidence="8" id="KW-0443">Lipid metabolism</keyword>
<evidence type="ECO:0000313" key="16">
    <source>
        <dbReference type="Proteomes" id="UP000007383"/>
    </source>
</evidence>
<dbReference type="SUPFAM" id="SSF56024">
    <property type="entry name" value="Phospholipase D/nuclease"/>
    <property type="match status" value="2"/>
</dbReference>
<evidence type="ECO:0000259" key="14">
    <source>
        <dbReference type="PROSITE" id="PS50035"/>
    </source>
</evidence>
<dbReference type="GO" id="GO:0032049">
    <property type="term" value="P:cardiolipin biosynthetic process"/>
    <property type="evidence" value="ECO:0007669"/>
    <property type="project" value="UniProtKB-UniRule"/>
</dbReference>